<gene>
    <name evidence="1" type="ORF">Ctob_016295</name>
</gene>
<keyword evidence="2" id="KW-1185">Reference proteome</keyword>
<protein>
    <submittedName>
        <fullName evidence="1">Uncharacterized protein</fullName>
    </submittedName>
</protein>
<evidence type="ECO:0000313" key="2">
    <source>
        <dbReference type="Proteomes" id="UP000037460"/>
    </source>
</evidence>
<dbReference type="Proteomes" id="UP000037460">
    <property type="component" value="Unassembled WGS sequence"/>
</dbReference>
<dbReference type="OrthoDB" id="1792at2759"/>
<sequence length="186" mass="21211">MSKPSSLPIVGAALAQKKKRDTIALIEKLDTMQITAQWINEEFLSARLKLSSQQKTKKTKKTNIFFCWLSACCEEPKSDESPSEQDKQQRIEELSENVYERLTTQKNEELSKKLYERLTDHAIYSHKQLEDVAMQKGGVALLHEILHCKGAAEAISEYYDNLLALQESLAPKLDLVDMLFSWAFTG</sequence>
<dbReference type="AlphaFoldDB" id="A0A0M0K8S3"/>
<comment type="caution">
    <text evidence="1">The sequence shown here is derived from an EMBL/GenBank/DDBJ whole genome shotgun (WGS) entry which is preliminary data.</text>
</comment>
<evidence type="ECO:0000313" key="1">
    <source>
        <dbReference type="EMBL" id="KOO35261.1"/>
    </source>
</evidence>
<name>A0A0M0K8S3_9EUKA</name>
<proteinExistence type="predicted"/>
<dbReference type="EMBL" id="JWZX01000930">
    <property type="protein sequence ID" value="KOO35261.1"/>
    <property type="molecule type" value="Genomic_DNA"/>
</dbReference>
<organism evidence="1 2">
    <name type="scientific">Chrysochromulina tobinii</name>
    <dbReference type="NCBI Taxonomy" id="1460289"/>
    <lineage>
        <taxon>Eukaryota</taxon>
        <taxon>Haptista</taxon>
        <taxon>Haptophyta</taxon>
        <taxon>Prymnesiophyceae</taxon>
        <taxon>Prymnesiales</taxon>
        <taxon>Chrysochromulinaceae</taxon>
        <taxon>Chrysochromulina</taxon>
    </lineage>
</organism>
<reference evidence="2" key="1">
    <citation type="journal article" date="2015" name="PLoS Genet.">
        <title>Genome Sequence and Transcriptome Analyses of Chrysochromulina tobin: Metabolic Tools for Enhanced Algal Fitness in the Prominent Order Prymnesiales (Haptophyceae).</title>
        <authorList>
            <person name="Hovde B.T."/>
            <person name="Deodato C.R."/>
            <person name="Hunsperger H.M."/>
            <person name="Ryken S.A."/>
            <person name="Yost W."/>
            <person name="Jha R.K."/>
            <person name="Patterson J."/>
            <person name="Monnat R.J. Jr."/>
            <person name="Barlow S.B."/>
            <person name="Starkenburg S.R."/>
            <person name="Cattolico R.A."/>
        </authorList>
    </citation>
    <scope>NUCLEOTIDE SEQUENCE</scope>
    <source>
        <strain evidence="2">CCMP291</strain>
    </source>
</reference>
<accession>A0A0M0K8S3</accession>